<feature type="transmembrane region" description="Helical" evidence="1">
    <location>
        <begin position="65"/>
        <end position="85"/>
    </location>
</feature>
<dbReference type="AlphaFoldDB" id="A0A9W8SAD4"/>
<dbReference type="EMBL" id="JAOQAZ010000004">
    <property type="protein sequence ID" value="KAJ4267150.1"/>
    <property type="molecule type" value="Genomic_DNA"/>
</dbReference>
<accession>A0A9W8SAD4</accession>
<sequence>MSSSSPSLSSRTIPIITLAVLTIFGLDALLLQLDRNGYSDLMYEVLNDPLPRFLPDTERLILRQYVGIPALDYFLAFTNVFWANVTDGSSPALSLFMFCFGGQVIAIFLVFMIESKRTVGKSWLVFNWVFWGFATLGLGFGFVAPLFYLIHLIWTSKATRSQSVHLRDHLSLHTVVPSYLLGWIVPCLFVSYPFSNHNVRQSSIAVWAFAPVYVFICETIFTNLLRRLSVGQDAAKPKVRLDKAALSSAYSFAWNFAVVCQLTTYAVLTAAYVAPGLFPDGVAKSLTLEKVFVPDAAPHSYRRMTSPAAAVQNFLIYDLGTGSVAALVWALKLLLEARPELAVGEERTNLARGVFTSVLLSGPMGAVIALLQHRDESVLSAEAKAEKIQ</sequence>
<organism evidence="2 3">
    <name type="scientific">Fusarium torreyae</name>
    <dbReference type="NCBI Taxonomy" id="1237075"/>
    <lineage>
        <taxon>Eukaryota</taxon>
        <taxon>Fungi</taxon>
        <taxon>Dikarya</taxon>
        <taxon>Ascomycota</taxon>
        <taxon>Pezizomycotina</taxon>
        <taxon>Sordariomycetes</taxon>
        <taxon>Hypocreomycetidae</taxon>
        <taxon>Hypocreales</taxon>
        <taxon>Nectriaceae</taxon>
        <taxon>Fusarium</taxon>
    </lineage>
</organism>
<feature type="transmembrane region" description="Helical" evidence="1">
    <location>
        <begin position="310"/>
        <end position="330"/>
    </location>
</feature>
<reference evidence="2" key="1">
    <citation type="submission" date="2022-09" db="EMBL/GenBank/DDBJ databases">
        <title>Fusarium specimens isolated from Avocado Roots.</title>
        <authorList>
            <person name="Stajich J."/>
            <person name="Roper C."/>
            <person name="Heimlech-Rivalta G."/>
        </authorList>
    </citation>
    <scope>NUCLEOTIDE SEQUENCE</scope>
    <source>
        <strain evidence="2">CF00136</strain>
    </source>
</reference>
<feature type="transmembrane region" description="Helical" evidence="1">
    <location>
        <begin position="252"/>
        <end position="274"/>
    </location>
</feature>
<keyword evidence="1" id="KW-0812">Transmembrane</keyword>
<evidence type="ECO:0000313" key="2">
    <source>
        <dbReference type="EMBL" id="KAJ4267150.1"/>
    </source>
</evidence>
<feature type="transmembrane region" description="Helical" evidence="1">
    <location>
        <begin position="125"/>
        <end position="150"/>
    </location>
</feature>
<dbReference type="OrthoDB" id="72269at2759"/>
<name>A0A9W8SAD4_9HYPO</name>
<feature type="transmembrane region" description="Helical" evidence="1">
    <location>
        <begin position="170"/>
        <end position="192"/>
    </location>
</feature>
<keyword evidence="1" id="KW-0472">Membrane</keyword>
<gene>
    <name evidence="2" type="ORF">NW762_003249</name>
</gene>
<feature type="transmembrane region" description="Helical" evidence="1">
    <location>
        <begin position="204"/>
        <end position="225"/>
    </location>
</feature>
<feature type="transmembrane region" description="Helical" evidence="1">
    <location>
        <begin position="350"/>
        <end position="371"/>
    </location>
</feature>
<dbReference type="Proteomes" id="UP001152049">
    <property type="component" value="Unassembled WGS sequence"/>
</dbReference>
<comment type="caution">
    <text evidence="2">The sequence shown here is derived from an EMBL/GenBank/DDBJ whole genome shotgun (WGS) entry which is preliminary data.</text>
</comment>
<protein>
    <submittedName>
        <fullName evidence="2">Uncharacterized protein</fullName>
    </submittedName>
</protein>
<keyword evidence="1" id="KW-1133">Transmembrane helix</keyword>
<feature type="transmembrane region" description="Helical" evidence="1">
    <location>
        <begin position="91"/>
        <end position="113"/>
    </location>
</feature>
<evidence type="ECO:0000313" key="3">
    <source>
        <dbReference type="Proteomes" id="UP001152049"/>
    </source>
</evidence>
<keyword evidence="3" id="KW-1185">Reference proteome</keyword>
<proteinExistence type="predicted"/>
<feature type="transmembrane region" description="Helical" evidence="1">
    <location>
        <begin position="12"/>
        <end position="33"/>
    </location>
</feature>
<evidence type="ECO:0000256" key="1">
    <source>
        <dbReference type="SAM" id="Phobius"/>
    </source>
</evidence>